<feature type="domain" description="Fe2OG dioxygenase" evidence="9">
    <location>
        <begin position="27"/>
        <end position="159"/>
    </location>
</feature>
<evidence type="ECO:0000256" key="5">
    <source>
        <dbReference type="ARBA" id="ARBA00022964"/>
    </source>
</evidence>
<dbReference type="GO" id="GO:0051213">
    <property type="term" value="F:dioxygenase activity"/>
    <property type="evidence" value="ECO:0007669"/>
    <property type="project" value="UniProtKB-KW"/>
</dbReference>
<accession>A0A6P8RX38</accession>
<comment type="cofactor">
    <cofactor evidence="1">
        <name>Fe(2+)</name>
        <dbReference type="ChEBI" id="CHEBI:29033"/>
    </cofactor>
</comment>
<protein>
    <submittedName>
        <fullName evidence="11">Alpha-ketoglutarate-dependent dioxygenase alkB homolog 6-like</fullName>
    </submittedName>
</protein>
<keyword evidence="10" id="KW-1185">Reference proteome</keyword>
<evidence type="ECO:0000259" key="9">
    <source>
        <dbReference type="PROSITE" id="PS51471"/>
    </source>
</evidence>
<keyword evidence="8" id="KW-0539">Nucleus</keyword>
<comment type="subcellular location">
    <subcellularLocation>
        <location evidence="2">Nucleus</location>
    </subcellularLocation>
</comment>
<dbReference type="OrthoDB" id="412814at2759"/>
<evidence type="ECO:0000256" key="3">
    <source>
        <dbReference type="ARBA" id="ARBA00007879"/>
    </source>
</evidence>
<keyword evidence="6" id="KW-0560">Oxidoreductase</keyword>
<dbReference type="PANTHER" id="PTHR46030:SF1">
    <property type="entry name" value="ALPHA-KETOGLUTARATE-DEPENDENT DIOXYGENASE ALKB HOMOLOG 6"/>
    <property type="match status" value="1"/>
</dbReference>
<dbReference type="GeneID" id="117364696"/>
<dbReference type="InParanoid" id="A0A6P8RX38"/>
<dbReference type="InterPro" id="IPR032862">
    <property type="entry name" value="ALKBH6"/>
</dbReference>
<dbReference type="GO" id="GO:0005634">
    <property type="term" value="C:nucleus"/>
    <property type="evidence" value="ECO:0007669"/>
    <property type="project" value="UniProtKB-SubCell"/>
</dbReference>
<evidence type="ECO:0000313" key="10">
    <source>
        <dbReference type="Proteomes" id="UP000515159"/>
    </source>
</evidence>
<keyword evidence="5" id="KW-0223">Dioxygenase</keyword>
<comment type="similarity">
    <text evidence="3">Belongs to the alkB family.</text>
</comment>
<name>A0A6P8RX38_GEOSA</name>
<keyword evidence="7" id="KW-0408">Iron</keyword>
<dbReference type="GO" id="GO:0046872">
    <property type="term" value="F:metal ion binding"/>
    <property type="evidence" value="ECO:0007669"/>
    <property type="project" value="UniProtKB-KW"/>
</dbReference>
<evidence type="ECO:0000313" key="11">
    <source>
        <dbReference type="RefSeq" id="XP_033810084.1"/>
    </source>
</evidence>
<proteinExistence type="inferred from homology"/>
<dbReference type="SUPFAM" id="SSF51197">
    <property type="entry name" value="Clavaminate synthase-like"/>
    <property type="match status" value="1"/>
</dbReference>
<dbReference type="Gene3D" id="2.60.120.1520">
    <property type="match status" value="1"/>
</dbReference>
<dbReference type="KEGG" id="gsh:117364696"/>
<gene>
    <name evidence="11" type="primary">LOC117364696</name>
</gene>
<sequence length="172" mass="19487">MMAEKLPDWLQMYAERISSYGVFGGNIANHVLVNEYRPGEGIMPHEDGPMYFPTVTTISLGSHTLLDFYHPVGREQQRADEQVTTCQTEQDRHFLSLLEEPRSLLVLSGDMYSCYLHGIRPAASDFITENVANIASCDSRYGDTLTRETRVSLTIRYVPKVLKTTIALGRRK</sequence>
<reference evidence="11" key="1">
    <citation type="submission" date="2025-08" db="UniProtKB">
        <authorList>
            <consortium name="RefSeq"/>
        </authorList>
    </citation>
    <scope>IDENTIFICATION</scope>
</reference>
<evidence type="ECO:0000256" key="4">
    <source>
        <dbReference type="ARBA" id="ARBA00022723"/>
    </source>
</evidence>
<dbReference type="Pfam" id="PF13532">
    <property type="entry name" value="2OG-FeII_Oxy_2"/>
    <property type="match status" value="1"/>
</dbReference>
<dbReference type="AlphaFoldDB" id="A0A6P8RX38"/>
<dbReference type="PROSITE" id="PS51471">
    <property type="entry name" value="FE2OG_OXY"/>
    <property type="match status" value="1"/>
</dbReference>
<evidence type="ECO:0000256" key="1">
    <source>
        <dbReference type="ARBA" id="ARBA00001954"/>
    </source>
</evidence>
<keyword evidence="4" id="KW-0479">Metal-binding</keyword>
<evidence type="ECO:0000256" key="6">
    <source>
        <dbReference type="ARBA" id="ARBA00023002"/>
    </source>
</evidence>
<dbReference type="InterPro" id="IPR027450">
    <property type="entry name" value="AlkB-like"/>
</dbReference>
<dbReference type="Proteomes" id="UP000515159">
    <property type="component" value="Chromosome 8"/>
</dbReference>
<evidence type="ECO:0000256" key="2">
    <source>
        <dbReference type="ARBA" id="ARBA00004123"/>
    </source>
</evidence>
<dbReference type="RefSeq" id="XP_033810084.1">
    <property type="nucleotide sequence ID" value="XM_033954193.1"/>
</dbReference>
<evidence type="ECO:0000256" key="8">
    <source>
        <dbReference type="ARBA" id="ARBA00023242"/>
    </source>
</evidence>
<dbReference type="InterPro" id="IPR005123">
    <property type="entry name" value="Oxoglu/Fe-dep_dioxygenase_dom"/>
</dbReference>
<dbReference type="PANTHER" id="PTHR46030">
    <property type="entry name" value="ALPHA-KETOGLUTARATE-DEPENDENT DIOXYGENASE ALKB HOMOLOG 6"/>
    <property type="match status" value="1"/>
</dbReference>
<organism evidence="10 11">
    <name type="scientific">Geotrypetes seraphini</name>
    <name type="common">Gaboon caecilian</name>
    <name type="synonym">Caecilia seraphini</name>
    <dbReference type="NCBI Taxonomy" id="260995"/>
    <lineage>
        <taxon>Eukaryota</taxon>
        <taxon>Metazoa</taxon>
        <taxon>Chordata</taxon>
        <taxon>Craniata</taxon>
        <taxon>Vertebrata</taxon>
        <taxon>Euteleostomi</taxon>
        <taxon>Amphibia</taxon>
        <taxon>Gymnophiona</taxon>
        <taxon>Geotrypetes</taxon>
    </lineage>
</organism>
<evidence type="ECO:0000256" key="7">
    <source>
        <dbReference type="ARBA" id="ARBA00023004"/>
    </source>
</evidence>